<dbReference type="Pfam" id="PF04892">
    <property type="entry name" value="VanZ"/>
    <property type="match status" value="1"/>
</dbReference>
<accession>A0A410P443</accession>
<dbReference type="PANTHER" id="PTHR28008">
    <property type="entry name" value="DOMAIN PROTEIN, PUTATIVE (AFU_ORTHOLOGUE AFUA_3G10980)-RELATED"/>
    <property type="match status" value="1"/>
</dbReference>
<reference evidence="3 4" key="1">
    <citation type="submission" date="2017-01" db="EMBL/GenBank/DDBJ databases">
        <title>First insights into the biology of 'candidatus Vampirococcus archaeovorus'.</title>
        <authorList>
            <person name="Kizina J."/>
            <person name="Jordan S."/>
            <person name="Stueber K."/>
            <person name="Reinhardt R."/>
            <person name="Harder J."/>
        </authorList>
    </citation>
    <scope>NUCLEOTIDE SEQUENCE [LARGE SCALE GENOMIC DNA]</scope>
    <source>
        <strain evidence="3 4">LiM</strain>
    </source>
</reference>
<keyword evidence="4" id="KW-1185">Reference proteome</keyword>
<dbReference type="EMBL" id="CP019384">
    <property type="protein sequence ID" value="QAT16764.1"/>
    <property type="molecule type" value="Genomic_DNA"/>
</dbReference>
<evidence type="ECO:0000313" key="3">
    <source>
        <dbReference type="EMBL" id="QAT16764.1"/>
    </source>
</evidence>
<evidence type="ECO:0000259" key="2">
    <source>
        <dbReference type="Pfam" id="PF04892"/>
    </source>
</evidence>
<evidence type="ECO:0000256" key="1">
    <source>
        <dbReference type="SAM" id="Phobius"/>
    </source>
</evidence>
<dbReference type="AlphaFoldDB" id="A0A410P443"/>
<dbReference type="Proteomes" id="UP000287243">
    <property type="component" value="Chromosome"/>
</dbReference>
<keyword evidence="1" id="KW-0472">Membrane</keyword>
<feature type="transmembrane region" description="Helical" evidence="1">
    <location>
        <begin position="7"/>
        <end position="26"/>
    </location>
</feature>
<gene>
    <name evidence="3" type="ORF">BU251_02945</name>
</gene>
<proteinExistence type="predicted"/>
<feature type="transmembrane region" description="Helical" evidence="1">
    <location>
        <begin position="67"/>
        <end position="83"/>
    </location>
</feature>
<dbReference type="PANTHER" id="PTHR28008:SF1">
    <property type="entry name" value="DOMAIN PROTEIN, PUTATIVE (AFU_ORTHOLOGUE AFUA_3G10980)-RELATED"/>
    <property type="match status" value="1"/>
</dbReference>
<feature type="domain" description="VanZ-like" evidence="2">
    <location>
        <begin position="33"/>
        <end position="116"/>
    </location>
</feature>
<sequence>MPRNHSVVPWAFVGGYALLIFYLSSIPGSAVPPLFCGADKILHFLEYLPLGVLLMWALAAAGGHRRIRALLITLFVVMLYALTDECHQYFVPGRTLDAADWAMDVLGAIAGGGLYPWPK</sequence>
<evidence type="ECO:0000313" key="4">
    <source>
        <dbReference type="Proteomes" id="UP000287243"/>
    </source>
</evidence>
<protein>
    <recommendedName>
        <fullName evidence="2">VanZ-like domain-containing protein</fullName>
    </recommendedName>
</protein>
<keyword evidence="1" id="KW-1133">Transmembrane helix</keyword>
<organism evidence="3 4">
    <name type="scientific">Velamenicoccus archaeovorus</name>
    <dbReference type="NCBI Taxonomy" id="1930593"/>
    <lineage>
        <taxon>Bacteria</taxon>
        <taxon>Pseudomonadati</taxon>
        <taxon>Candidatus Omnitrophota</taxon>
        <taxon>Candidatus Velamenicoccus</taxon>
    </lineage>
</organism>
<keyword evidence="1" id="KW-0812">Transmembrane</keyword>
<feature type="transmembrane region" description="Helical" evidence="1">
    <location>
        <begin position="41"/>
        <end position="60"/>
    </location>
</feature>
<dbReference type="NCBIfam" id="NF037970">
    <property type="entry name" value="vanZ_1"/>
    <property type="match status" value="1"/>
</dbReference>
<dbReference type="InterPro" id="IPR006976">
    <property type="entry name" value="VanZ-like"/>
</dbReference>
<dbReference type="KEGG" id="vai:BU251_02945"/>
<name>A0A410P443_VELA1</name>